<keyword evidence="1" id="KW-1185">Reference proteome</keyword>
<reference evidence="2" key="2">
    <citation type="submission" date="2020-10" db="UniProtKB">
        <authorList>
            <consortium name="WormBaseParasite"/>
        </authorList>
    </citation>
    <scope>IDENTIFICATION</scope>
</reference>
<evidence type="ECO:0000313" key="2">
    <source>
        <dbReference type="WBParaSite" id="Pan_g17972.t1"/>
    </source>
</evidence>
<dbReference type="AlphaFoldDB" id="A0A7E4VA52"/>
<sequence>MTPQPSYVLRRSSCPSFGVLAPSAPSATVSVKLVENSFHQDCIEQSVAHSHPRSTAASFRGFLTVKSSKVAEDESVFGCRQPYNFRFFSLYELLFLFLDGVISRGQPTEVCKNVAPARAVSQRLFRESPRPPSSTNAICDPDKPPLPMRFVRLLKYSIEPPRQIGSLKEASSLASTFGVSSDASAFYAVVHETEP</sequence>
<protein>
    <submittedName>
        <fullName evidence="2">Uncharacterized protein</fullName>
    </submittedName>
</protein>
<dbReference type="Proteomes" id="UP000492821">
    <property type="component" value="Unassembled WGS sequence"/>
</dbReference>
<accession>A0A7E4VA52</accession>
<evidence type="ECO:0000313" key="1">
    <source>
        <dbReference type="Proteomes" id="UP000492821"/>
    </source>
</evidence>
<reference evidence="1" key="1">
    <citation type="journal article" date="2013" name="Genetics">
        <title>The draft genome and transcriptome of Panagrellus redivivus are shaped by the harsh demands of a free-living lifestyle.</title>
        <authorList>
            <person name="Srinivasan J."/>
            <person name="Dillman A.R."/>
            <person name="Macchietto M.G."/>
            <person name="Heikkinen L."/>
            <person name="Lakso M."/>
            <person name="Fracchia K.M."/>
            <person name="Antoshechkin I."/>
            <person name="Mortazavi A."/>
            <person name="Wong G."/>
            <person name="Sternberg P.W."/>
        </authorList>
    </citation>
    <scope>NUCLEOTIDE SEQUENCE [LARGE SCALE GENOMIC DNA]</scope>
    <source>
        <strain evidence="1">MT8872</strain>
    </source>
</reference>
<organism evidence="1 2">
    <name type="scientific">Panagrellus redivivus</name>
    <name type="common">Microworm</name>
    <dbReference type="NCBI Taxonomy" id="6233"/>
    <lineage>
        <taxon>Eukaryota</taxon>
        <taxon>Metazoa</taxon>
        <taxon>Ecdysozoa</taxon>
        <taxon>Nematoda</taxon>
        <taxon>Chromadorea</taxon>
        <taxon>Rhabditida</taxon>
        <taxon>Tylenchina</taxon>
        <taxon>Panagrolaimomorpha</taxon>
        <taxon>Panagrolaimoidea</taxon>
        <taxon>Panagrolaimidae</taxon>
        <taxon>Panagrellus</taxon>
    </lineage>
</organism>
<dbReference type="WBParaSite" id="Pan_g17972.t1">
    <property type="protein sequence ID" value="Pan_g17972.t1"/>
    <property type="gene ID" value="Pan_g17972"/>
</dbReference>
<name>A0A7E4VA52_PANRE</name>
<proteinExistence type="predicted"/>